<dbReference type="KEGG" id="blr:BRLA_c022030"/>
<keyword evidence="2" id="KW-1185">Reference proteome</keyword>
<dbReference type="STRING" id="1042163.BRLA_c022030"/>
<organism evidence="1 2">
    <name type="scientific">Brevibacillus laterosporus LMG 15441</name>
    <dbReference type="NCBI Taxonomy" id="1042163"/>
    <lineage>
        <taxon>Bacteria</taxon>
        <taxon>Bacillati</taxon>
        <taxon>Bacillota</taxon>
        <taxon>Bacilli</taxon>
        <taxon>Bacillales</taxon>
        <taxon>Paenibacillaceae</taxon>
        <taxon>Brevibacillus</taxon>
    </lineage>
</organism>
<accession>A0A075R3S5</accession>
<dbReference type="RefSeq" id="WP_003337391.1">
    <property type="nucleotide sequence ID" value="NZ_CP007806.1"/>
</dbReference>
<evidence type="ECO:0000313" key="2">
    <source>
        <dbReference type="Proteomes" id="UP000005850"/>
    </source>
</evidence>
<proteinExistence type="predicted"/>
<gene>
    <name evidence="1" type="ORF">BRLA_c022030</name>
</gene>
<dbReference type="Proteomes" id="UP000005850">
    <property type="component" value="Chromosome"/>
</dbReference>
<sequence>MKKKFTYKLDKFIDIGTYTKNDKIVTSPFVVFSLWKDMQHKGFLFLGIRESNDI</sequence>
<name>A0A075R3S5_BRELA</name>
<dbReference type="AlphaFoldDB" id="A0A075R3S5"/>
<protein>
    <submittedName>
        <fullName evidence="1">Uncharacterized protein</fullName>
    </submittedName>
</protein>
<reference evidence="1 2" key="1">
    <citation type="journal article" date="2011" name="J. Bacteriol.">
        <title>Genome sequence of Brevibacillus laterosporus LMG 15441, a pathogen of invertebrates.</title>
        <authorList>
            <person name="Djukic M."/>
            <person name="Poehlein A."/>
            <person name="Thurmer A."/>
            <person name="Daniel R."/>
        </authorList>
    </citation>
    <scope>NUCLEOTIDE SEQUENCE [LARGE SCALE GENOMIC DNA]</scope>
    <source>
        <strain evidence="1 2">LMG 15441</strain>
    </source>
</reference>
<dbReference type="EMBL" id="CP007806">
    <property type="protein sequence ID" value="AIG26524.1"/>
    <property type="molecule type" value="Genomic_DNA"/>
</dbReference>
<dbReference type="HOGENOM" id="CLU_3041065_0_0_9"/>
<evidence type="ECO:0000313" key="1">
    <source>
        <dbReference type="EMBL" id="AIG26524.1"/>
    </source>
</evidence>